<proteinExistence type="predicted"/>
<feature type="transmembrane region" description="Helical" evidence="1">
    <location>
        <begin position="6"/>
        <end position="32"/>
    </location>
</feature>
<dbReference type="AlphaFoldDB" id="A0A914XUM9"/>
<keyword evidence="1" id="KW-0472">Membrane</keyword>
<name>A0A914XUM9_9BILA</name>
<keyword evidence="1" id="KW-0812">Transmembrane</keyword>
<evidence type="ECO:0000256" key="1">
    <source>
        <dbReference type="SAM" id="Phobius"/>
    </source>
</evidence>
<sequence>MFEEIPKYILIVCVIIAAVGAIGGAAATYSAIKELSTTQFKVPCYIQPFISNEDSEGNTTSTNCCGRYQNLTSHDDVTCSSANLDFYGKRKNP</sequence>
<organism evidence="2 3">
    <name type="scientific">Panagrolaimus superbus</name>
    <dbReference type="NCBI Taxonomy" id="310955"/>
    <lineage>
        <taxon>Eukaryota</taxon>
        <taxon>Metazoa</taxon>
        <taxon>Ecdysozoa</taxon>
        <taxon>Nematoda</taxon>
        <taxon>Chromadorea</taxon>
        <taxon>Rhabditida</taxon>
        <taxon>Tylenchina</taxon>
        <taxon>Panagrolaimomorpha</taxon>
        <taxon>Panagrolaimoidea</taxon>
        <taxon>Panagrolaimidae</taxon>
        <taxon>Panagrolaimus</taxon>
    </lineage>
</organism>
<reference evidence="3" key="1">
    <citation type="submission" date="2022-11" db="UniProtKB">
        <authorList>
            <consortium name="WormBaseParasite"/>
        </authorList>
    </citation>
    <scope>IDENTIFICATION</scope>
</reference>
<keyword evidence="1" id="KW-1133">Transmembrane helix</keyword>
<evidence type="ECO:0000313" key="2">
    <source>
        <dbReference type="Proteomes" id="UP000887577"/>
    </source>
</evidence>
<evidence type="ECO:0000313" key="3">
    <source>
        <dbReference type="WBParaSite" id="PSU_v2.g10237.t1"/>
    </source>
</evidence>
<dbReference type="WBParaSite" id="PSU_v2.g10237.t1">
    <property type="protein sequence ID" value="PSU_v2.g10237.t1"/>
    <property type="gene ID" value="PSU_v2.g10237"/>
</dbReference>
<accession>A0A914XUM9</accession>
<dbReference type="Proteomes" id="UP000887577">
    <property type="component" value="Unplaced"/>
</dbReference>
<keyword evidence="2" id="KW-1185">Reference proteome</keyword>
<protein>
    <submittedName>
        <fullName evidence="3">Transmembrane protein</fullName>
    </submittedName>
</protein>